<organism evidence="1 2">
    <name type="scientific">Hymenolepis diminuta</name>
    <name type="common">Rat tapeworm</name>
    <dbReference type="NCBI Taxonomy" id="6216"/>
    <lineage>
        <taxon>Eukaryota</taxon>
        <taxon>Metazoa</taxon>
        <taxon>Spiralia</taxon>
        <taxon>Lophotrochozoa</taxon>
        <taxon>Platyhelminthes</taxon>
        <taxon>Cestoda</taxon>
        <taxon>Eucestoda</taxon>
        <taxon>Cyclophyllidea</taxon>
        <taxon>Hymenolepididae</taxon>
        <taxon>Hymenolepis</taxon>
    </lineage>
</organism>
<name>A0A564Z1P1_HYMDI</name>
<dbReference type="Proteomes" id="UP000321570">
    <property type="component" value="Unassembled WGS sequence"/>
</dbReference>
<evidence type="ECO:0000313" key="2">
    <source>
        <dbReference type="Proteomes" id="UP000321570"/>
    </source>
</evidence>
<gene>
    <name evidence="1" type="ORF">WMSIL1_LOCUS11567</name>
</gene>
<protein>
    <submittedName>
        <fullName evidence="1">Uncharacterized protein</fullName>
    </submittedName>
</protein>
<keyword evidence="2" id="KW-1185">Reference proteome</keyword>
<proteinExistence type="predicted"/>
<dbReference type="AlphaFoldDB" id="A0A564Z1P1"/>
<sequence>MSKRPHQFLPSFSVTASLHLKSRSALMFSRVLTQVTHMRLSLFATQQRTLVSYRLLRFLLIYSLPHHAPLPLSFSLSLSLSVTRLKLLYIFGLINSWCPASQLLLALTQTARN</sequence>
<reference evidence="1 2" key="1">
    <citation type="submission" date="2019-07" db="EMBL/GenBank/DDBJ databases">
        <authorList>
            <person name="Jastrzebski P J."/>
            <person name="Paukszto L."/>
            <person name="Jastrzebski P J."/>
        </authorList>
    </citation>
    <scope>NUCLEOTIDE SEQUENCE [LARGE SCALE GENOMIC DNA]</scope>
    <source>
        <strain evidence="1 2">WMS-il1</strain>
    </source>
</reference>
<evidence type="ECO:0000313" key="1">
    <source>
        <dbReference type="EMBL" id="VUZ53441.1"/>
    </source>
</evidence>
<accession>A0A564Z1P1</accession>
<dbReference type="EMBL" id="CABIJS010000555">
    <property type="protein sequence ID" value="VUZ53441.1"/>
    <property type="molecule type" value="Genomic_DNA"/>
</dbReference>